<dbReference type="GO" id="GO:0005730">
    <property type="term" value="C:nucleolus"/>
    <property type="evidence" value="ECO:0007669"/>
    <property type="project" value="UniProtKB-SubCell"/>
</dbReference>
<dbReference type="EMBL" id="KV417525">
    <property type="protein sequence ID" value="KZP24563.1"/>
    <property type="molecule type" value="Genomic_DNA"/>
</dbReference>
<accession>A0A166N1W0</accession>
<dbReference type="SUPFAM" id="SSF53335">
    <property type="entry name" value="S-adenosyl-L-methionine-dependent methyltransferases"/>
    <property type="match status" value="1"/>
</dbReference>
<dbReference type="AlphaFoldDB" id="A0A166N1W0"/>
<evidence type="ECO:0000256" key="3">
    <source>
        <dbReference type="ARBA" id="ARBA00022552"/>
    </source>
</evidence>
<evidence type="ECO:0000256" key="7">
    <source>
        <dbReference type="ARBA" id="ARBA00023242"/>
    </source>
</evidence>
<dbReference type="InterPro" id="IPR007823">
    <property type="entry name" value="RRP8"/>
</dbReference>
<reference evidence="11 12" key="1">
    <citation type="journal article" date="2016" name="Mol. Biol. Evol.">
        <title>Comparative Genomics of Early-Diverging Mushroom-Forming Fungi Provides Insights into the Origins of Lignocellulose Decay Capabilities.</title>
        <authorList>
            <person name="Nagy L.G."/>
            <person name="Riley R."/>
            <person name="Tritt A."/>
            <person name="Adam C."/>
            <person name="Daum C."/>
            <person name="Floudas D."/>
            <person name="Sun H."/>
            <person name="Yadav J.S."/>
            <person name="Pangilinan J."/>
            <person name="Larsson K.H."/>
            <person name="Matsuura K."/>
            <person name="Barry K."/>
            <person name="Labutti K."/>
            <person name="Kuo R."/>
            <person name="Ohm R.A."/>
            <person name="Bhattacharya S.S."/>
            <person name="Shirouzu T."/>
            <person name="Yoshinaga Y."/>
            <person name="Martin F.M."/>
            <person name="Grigoriev I.V."/>
            <person name="Hibbett D.S."/>
        </authorList>
    </citation>
    <scope>NUCLEOTIDE SEQUENCE [LARGE SCALE GENOMIC DNA]</scope>
    <source>
        <strain evidence="11 12">CBS 109695</strain>
    </source>
</reference>
<dbReference type="Pfam" id="PF05148">
    <property type="entry name" value="Methyltransf_8"/>
    <property type="match status" value="2"/>
</dbReference>
<evidence type="ECO:0000256" key="5">
    <source>
        <dbReference type="ARBA" id="ARBA00022679"/>
    </source>
</evidence>
<evidence type="ECO:0000313" key="12">
    <source>
        <dbReference type="Proteomes" id="UP000076532"/>
    </source>
</evidence>
<dbReference type="STRING" id="436010.A0A166N1W0"/>
<keyword evidence="12" id="KW-1185">Reference proteome</keyword>
<dbReference type="EC" id="2.1.1.-" evidence="9"/>
<feature type="region of interest" description="Disordered" evidence="10">
    <location>
        <begin position="95"/>
        <end position="128"/>
    </location>
</feature>
<keyword evidence="4 9" id="KW-0489">Methyltransferase</keyword>
<evidence type="ECO:0000256" key="9">
    <source>
        <dbReference type="RuleBase" id="RU365074"/>
    </source>
</evidence>
<comment type="similarity">
    <text evidence="2 9">Belongs to the methyltransferase superfamily. RRP8 family.</text>
</comment>
<dbReference type="InterPro" id="IPR042036">
    <property type="entry name" value="RRP8_N"/>
</dbReference>
<dbReference type="GO" id="GO:0042273">
    <property type="term" value="P:ribosomal large subunit biogenesis"/>
    <property type="evidence" value="ECO:0007669"/>
    <property type="project" value="TreeGrafter"/>
</dbReference>
<dbReference type="InterPro" id="IPR029063">
    <property type="entry name" value="SAM-dependent_MTases_sf"/>
</dbReference>
<feature type="compositionally biased region" description="Basic and acidic residues" evidence="10">
    <location>
        <begin position="47"/>
        <end position="72"/>
    </location>
</feature>
<evidence type="ECO:0000256" key="6">
    <source>
        <dbReference type="ARBA" id="ARBA00022691"/>
    </source>
</evidence>
<proteinExistence type="inferred from homology"/>
<feature type="region of interest" description="Disordered" evidence="10">
    <location>
        <begin position="1"/>
        <end position="79"/>
    </location>
</feature>
<keyword evidence="6 9" id="KW-0949">S-adenosyl-L-methionine</keyword>
<evidence type="ECO:0000256" key="8">
    <source>
        <dbReference type="ARBA" id="ARBA00076672"/>
    </source>
</evidence>
<evidence type="ECO:0000256" key="10">
    <source>
        <dbReference type="SAM" id="MobiDB-lite"/>
    </source>
</evidence>
<evidence type="ECO:0000313" key="11">
    <source>
        <dbReference type="EMBL" id="KZP24563.1"/>
    </source>
</evidence>
<dbReference type="OrthoDB" id="10258825at2759"/>
<dbReference type="Proteomes" id="UP000076532">
    <property type="component" value="Unassembled WGS sequence"/>
</dbReference>
<name>A0A166N1W0_9AGAM</name>
<keyword evidence="7 9" id="KW-0539">Nucleus</keyword>
<evidence type="ECO:0000256" key="4">
    <source>
        <dbReference type="ARBA" id="ARBA00022603"/>
    </source>
</evidence>
<organism evidence="11 12">
    <name type="scientific">Athelia psychrophila</name>
    <dbReference type="NCBI Taxonomy" id="1759441"/>
    <lineage>
        <taxon>Eukaryota</taxon>
        <taxon>Fungi</taxon>
        <taxon>Dikarya</taxon>
        <taxon>Basidiomycota</taxon>
        <taxon>Agaricomycotina</taxon>
        <taxon>Agaricomycetes</taxon>
        <taxon>Agaricomycetidae</taxon>
        <taxon>Atheliales</taxon>
        <taxon>Atheliaceae</taxon>
        <taxon>Athelia</taxon>
    </lineage>
</organism>
<keyword evidence="3 9" id="KW-0698">rRNA processing</keyword>
<sequence length="386" mass="41712">MPHFDVPGWSVPAAAPTPSSSKRKRPNTNTNAPTDAGVGRIKSAEMNLDKLMNKLRGDKDEAGEGKTKGEGKGKKRKRLATATTLVQASPPKSAFKFSFKAPNGDEEGDAKKDNVMAKKKGKGKANEEEGGLTALQKNMKASLDGARFRWINEVLYKAASAESHEMMRNDPSVYEEYHTGFRHQVLSWPTNPVSHYASALAAYPPKTVIADLGCGDAALARALLPKGMTVLSFDLVSDGGLVVEADVCTRVPLPGCEGGWEVKGKEGAKKAAGQSQGDGGVVDVTVCALSLMGTNWPGTVREAWRIMRADGELKIAEVASRFTDVDEFISLVGSIGFRLVKKDDGNTHFTLFEFVKVARKVAIGEREWEGVLGRAEVLKACEYKRR</sequence>
<dbReference type="PANTHER" id="PTHR12787">
    <property type="entry name" value="RIBOSOMAL RNA-PROCESSING PROTEIN 8"/>
    <property type="match status" value="1"/>
</dbReference>
<protein>
    <recommendedName>
        <fullName evidence="8 9">Ribosomal RNA-processing protein 8</fullName>
        <ecNumber evidence="9">2.1.1.-</ecNumber>
    </recommendedName>
</protein>
<dbReference type="Gene3D" id="1.10.10.2150">
    <property type="entry name" value="Ribosomal RNA-processing protein 8, N-terminal domain"/>
    <property type="match status" value="1"/>
</dbReference>
<dbReference type="GO" id="GO:0016433">
    <property type="term" value="F:rRNA (adenine) methyltransferase activity"/>
    <property type="evidence" value="ECO:0007669"/>
    <property type="project" value="TreeGrafter"/>
</dbReference>
<comment type="subcellular location">
    <subcellularLocation>
        <location evidence="1 9">Nucleus</location>
        <location evidence="1 9">Nucleolus</location>
    </subcellularLocation>
</comment>
<evidence type="ECO:0000256" key="2">
    <source>
        <dbReference type="ARBA" id="ARBA00006301"/>
    </source>
</evidence>
<gene>
    <name evidence="11" type="ORF">FIBSPDRAFT_735242</name>
</gene>
<keyword evidence="5 9" id="KW-0808">Transferase</keyword>
<dbReference type="PANTHER" id="PTHR12787:SF0">
    <property type="entry name" value="RIBOSOMAL RNA-PROCESSING PROTEIN 8"/>
    <property type="match status" value="1"/>
</dbReference>
<dbReference type="FunFam" id="1.10.10.2150:FF:000001">
    <property type="entry name" value="Ribosomal RNA-processing protein 8"/>
    <property type="match status" value="1"/>
</dbReference>
<evidence type="ECO:0000256" key="1">
    <source>
        <dbReference type="ARBA" id="ARBA00004604"/>
    </source>
</evidence>
<comment type="function">
    <text evidence="9">S-adenosyl-L-methionine-dependent methyltransferase that specifically methylates the N(1) position of adenine in helix 25.1 in 25S rRNA. Required both for ribosomal 40S and 60S subunits biogenesis. Required for efficient pre-rRNA cleavage at site A2.</text>
</comment>
<dbReference type="Gene3D" id="3.40.50.150">
    <property type="entry name" value="Vaccinia Virus protein VP39"/>
    <property type="match status" value="1"/>
</dbReference>